<dbReference type="Gene3D" id="3.40.50.150">
    <property type="entry name" value="Vaccinia Virus protein VP39"/>
    <property type="match status" value="1"/>
</dbReference>
<comment type="caution">
    <text evidence="6">Lacks conserved residue(s) required for the propagation of feature annotation.</text>
</comment>
<dbReference type="PIRSF" id="PIRSF003078">
    <property type="entry name" value="GidB"/>
    <property type="match status" value="1"/>
</dbReference>
<evidence type="ECO:0000313" key="7">
    <source>
        <dbReference type="EMBL" id="RXZ61688.1"/>
    </source>
</evidence>
<dbReference type="FunFam" id="3.40.50.150:FF:000041">
    <property type="entry name" value="Ribosomal RNA small subunit methyltransferase G"/>
    <property type="match status" value="1"/>
</dbReference>
<keyword evidence="2 6" id="KW-0698">rRNA processing</keyword>
<evidence type="ECO:0000256" key="2">
    <source>
        <dbReference type="ARBA" id="ARBA00022552"/>
    </source>
</evidence>
<dbReference type="GO" id="GO:0005829">
    <property type="term" value="C:cytosol"/>
    <property type="evidence" value="ECO:0007669"/>
    <property type="project" value="TreeGrafter"/>
</dbReference>
<evidence type="ECO:0000313" key="8">
    <source>
        <dbReference type="Proteomes" id="UP000291269"/>
    </source>
</evidence>
<dbReference type="PANTHER" id="PTHR31760">
    <property type="entry name" value="S-ADENOSYL-L-METHIONINE-DEPENDENT METHYLTRANSFERASES SUPERFAMILY PROTEIN"/>
    <property type="match status" value="1"/>
</dbReference>
<dbReference type="SUPFAM" id="SSF53335">
    <property type="entry name" value="S-adenosyl-L-methionine-dependent methyltransferases"/>
    <property type="match status" value="1"/>
</dbReference>
<keyword evidence="5 6" id="KW-0949">S-adenosyl-L-methionine</keyword>
<dbReference type="OrthoDB" id="9808773at2"/>
<feature type="binding site" evidence="6">
    <location>
        <position position="77"/>
    </location>
    <ligand>
        <name>S-adenosyl-L-methionine</name>
        <dbReference type="ChEBI" id="CHEBI:59789"/>
    </ligand>
</feature>
<name>A0A4Q2KAM5_9FIRM</name>
<dbReference type="EC" id="2.1.1.-" evidence="6"/>
<gene>
    <name evidence="6 7" type="primary">rsmG</name>
    <name evidence="7" type="ORF">ESZ91_04675</name>
</gene>
<dbReference type="RefSeq" id="WP_129224598.1">
    <property type="nucleotide sequence ID" value="NZ_SDOZ01000002.1"/>
</dbReference>
<evidence type="ECO:0000256" key="6">
    <source>
        <dbReference type="HAMAP-Rule" id="MF_00074"/>
    </source>
</evidence>
<comment type="subcellular location">
    <subcellularLocation>
        <location evidence="6">Cytoplasm</location>
    </subcellularLocation>
</comment>
<dbReference type="PANTHER" id="PTHR31760:SF0">
    <property type="entry name" value="S-ADENOSYL-L-METHIONINE-DEPENDENT METHYLTRANSFERASES SUPERFAMILY PROTEIN"/>
    <property type="match status" value="1"/>
</dbReference>
<keyword evidence="8" id="KW-1185">Reference proteome</keyword>
<accession>A0A4Q2KAM5</accession>
<keyword evidence="4 6" id="KW-0808">Transferase</keyword>
<keyword evidence="1 6" id="KW-0963">Cytoplasm</keyword>
<evidence type="ECO:0000256" key="5">
    <source>
        <dbReference type="ARBA" id="ARBA00022691"/>
    </source>
</evidence>
<comment type="caution">
    <text evidence="7">The sequence shown here is derived from an EMBL/GenBank/DDBJ whole genome shotgun (WGS) entry which is preliminary data.</text>
</comment>
<dbReference type="InterPro" id="IPR029063">
    <property type="entry name" value="SAM-dependent_MTases_sf"/>
</dbReference>
<reference evidence="7 8" key="1">
    <citation type="journal article" date="2019" name="Gut">
        <title>Antibiotics-induced monodominance of a novel gut bacterial order.</title>
        <authorList>
            <person name="Hildebrand F."/>
            <person name="Moitinho-Silva L."/>
            <person name="Blasche S."/>
            <person name="Jahn M.T."/>
            <person name="Gossmann T.I."/>
            <person name="Heuerta-Cepas J."/>
            <person name="Hercog R."/>
            <person name="Luetge M."/>
            <person name="Bahram M."/>
            <person name="Pryszlak A."/>
            <person name="Alves R.J."/>
            <person name="Waszak S.M."/>
            <person name="Zhu A."/>
            <person name="Ye L."/>
            <person name="Costea P.I."/>
            <person name="Aalvink S."/>
            <person name="Belzer C."/>
            <person name="Forslund S.K."/>
            <person name="Sunagawa S."/>
            <person name="Hentschel U."/>
            <person name="Merten C."/>
            <person name="Patil K.R."/>
            <person name="Benes V."/>
            <person name="Bork P."/>
        </authorList>
    </citation>
    <scope>NUCLEOTIDE SEQUENCE [LARGE SCALE GENOMIC DNA]</scope>
    <source>
        <strain evidence="7 8">HDS1380</strain>
    </source>
</reference>
<evidence type="ECO:0000256" key="4">
    <source>
        <dbReference type="ARBA" id="ARBA00022679"/>
    </source>
</evidence>
<comment type="function">
    <text evidence="6">Specifically methylates the N7 position of a guanine in 16S rRNA.</text>
</comment>
<dbReference type="GO" id="GO:0070043">
    <property type="term" value="F:rRNA (guanine-N7-)-methyltransferase activity"/>
    <property type="evidence" value="ECO:0007669"/>
    <property type="project" value="UniProtKB-UniRule"/>
</dbReference>
<feature type="binding site" evidence="6">
    <location>
        <position position="142"/>
    </location>
    <ligand>
        <name>S-adenosyl-L-methionine</name>
        <dbReference type="ChEBI" id="CHEBI:59789"/>
    </ligand>
</feature>
<dbReference type="NCBIfam" id="TIGR00138">
    <property type="entry name" value="rsmG_gidB"/>
    <property type="match status" value="1"/>
</dbReference>
<evidence type="ECO:0000256" key="1">
    <source>
        <dbReference type="ARBA" id="ARBA00022490"/>
    </source>
</evidence>
<dbReference type="AlphaFoldDB" id="A0A4Q2KAM5"/>
<feature type="binding site" evidence="6">
    <location>
        <position position="72"/>
    </location>
    <ligand>
        <name>S-adenosyl-L-methionine</name>
        <dbReference type="ChEBI" id="CHEBI:59789"/>
    </ligand>
</feature>
<proteinExistence type="inferred from homology"/>
<sequence>MDTQWAQKYLDILERDEIAQKMQAFYDLLVFYNEKFNLTRIIGREECRIKHFLDSICAETYFPAGANVAEIGSGAGFPSLPLKIVRDDLSFALVESVEKKCVFLREAVKELGLKNIQVIHMRAEDGGKNRAYREKFDVCCARAVARLNTLSEYCVPFVKIGGRFIAYKGSAEEELREAENAFRVLGVKTVACERYDLPEEMGKRTLIVAEKIFSTPAAYPRGNGKERGKPL</sequence>
<organism evidence="7 8">
    <name type="scientific">Candidatus Borkfalkia ceftriaxoniphila</name>
    <dbReference type="NCBI Taxonomy" id="2508949"/>
    <lineage>
        <taxon>Bacteria</taxon>
        <taxon>Bacillati</taxon>
        <taxon>Bacillota</taxon>
        <taxon>Clostridia</taxon>
        <taxon>Christensenellales</taxon>
        <taxon>Christensenellaceae</taxon>
        <taxon>Candidatus Borkfalkia</taxon>
    </lineage>
</organism>
<dbReference type="HAMAP" id="MF_00074">
    <property type="entry name" value="16SrRNA_methyltr_G"/>
    <property type="match status" value="1"/>
</dbReference>
<comment type="similarity">
    <text evidence="6">Belongs to the methyltransferase superfamily. RNA methyltransferase RsmG family.</text>
</comment>
<protein>
    <recommendedName>
        <fullName evidence="6">Ribosomal RNA small subunit methyltransferase G</fullName>
        <ecNumber evidence="6">2.1.1.-</ecNumber>
    </recommendedName>
    <alternativeName>
        <fullName evidence="6">16S rRNA 7-methylguanosine methyltransferase</fullName>
        <shortName evidence="6">16S rRNA m7G methyltransferase</shortName>
    </alternativeName>
</protein>
<feature type="binding site" evidence="6">
    <location>
        <begin position="123"/>
        <end position="124"/>
    </location>
    <ligand>
        <name>S-adenosyl-L-methionine</name>
        <dbReference type="ChEBI" id="CHEBI:59789"/>
    </ligand>
</feature>
<dbReference type="EMBL" id="SDOZ01000002">
    <property type="protein sequence ID" value="RXZ61688.1"/>
    <property type="molecule type" value="Genomic_DNA"/>
</dbReference>
<dbReference type="InterPro" id="IPR003682">
    <property type="entry name" value="rRNA_ssu_MeTfrase_G"/>
</dbReference>
<dbReference type="Proteomes" id="UP000291269">
    <property type="component" value="Unassembled WGS sequence"/>
</dbReference>
<dbReference type="Pfam" id="PF02527">
    <property type="entry name" value="GidB"/>
    <property type="match status" value="1"/>
</dbReference>
<evidence type="ECO:0000256" key="3">
    <source>
        <dbReference type="ARBA" id="ARBA00022603"/>
    </source>
</evidence>
<keyword evidence="3 6" id="KW-0489">Methyltransferase</keyword>